<dbReference type="RefSeq" id="WP_071654667.1">
    <property type="nucleotide sequence ID" value="NZ_MLCF01000002.1"/>
</dbReference>
<evidence type="ECO:0000259" key="4">
    <source>
        <dbReference type="PROSITE" id="PS01124"/>
    </source>
</evidence>
<comment type="caution">
    <text evidence="5">The sequence shown here is derived from an EMBL/GenBank/DDBJ whole genome shotgun (WGS) entry which is preliminary data.</text>
</comment>
<evidence type="ECO:0000256" key="2">
    <source>
        <dbReference type="ARBA" id="ARBA00023125"/>
    </source>
</evidence>
<keyword evidence="1" id="KW-0805">Transcription regulation</keyword>
<dbReference type="PROSITE" id="PS01124">
    <property type="entry name" value="HTH_ARAC_FAMILY_2"/>
    <property type="match status" value="1"/>
</dbReference>
<evidence type="ECO:0000256" key="1">
    <source>
        <dbReference type="ARBA" id="ARBA00023015"/>
    </source>
</evidence>
<accession>A0A1J7CD22</accession>
<gene>
    <name evidence="5" type="ORF">BIV57_01115</name>
</gene>
<proteinExistence type="predicted"/>
<name>A0A1J7CD22_9ACTN</name>
<protein>
    <recommendedName>
        <fullName evidence="4">HTH araC/xylS-type domain-containing protein</fullName>
    </recommendedName>
</protein>
<keyword evidence="2" id="KW-0238">DNA-binding</keyword>
<dbReference type="EMBL" id="MLCF01000002">
    <property type="protein sequence ID" value="OIV39464.1"/>
    <property type="molecule type" value="Genomic_DNA"/>
</dbReference>
<evidence type="ECO:0000313" key="6">
    <source>
        <dbReference type="Proteomes" id="UP000243342"/>
    </source>
</evidence>
<organism evidence="5 6">
    <name type="scientific">Mangrovactinospora gilvigrisea</name>
    <dbReference type="NCBI Taxonomy" id="1428644"/>
    <lineage>
        <taxon>Bacteria</taxon>
        <taxon>Bacillati</taxon>
        <taxon>Actinomycetota</taxon>
        <taxon>Actinomycetes</taxon>
        <taxon>Kitasatosporales</taxon>
        <taxon>Streptomycetaceae</taxon>
        <taxon>Mangrovactinospora</taxon>
    </lineage>
</organism>
<dbReference type="PANTHER" id="PTHR46796:SF12">
    <property type="entry name" value="HTH-TYPE DNA-BINDING TRANSCRIPTIONAL ACTIVATOR EUTR"/>
    <property type="match status" value="1"/>
</dbReference>
<dbReference type="SUPFAM" id="SSF46689">
    <property type="entry name" value="Homeodomain-like"/>
    <property type="match status" value="1"/>
</dbReference>
<evidence type="ECO:0000256" key="3">
    <source>
        <dbReference type="ARBA" id="ARBA00023163"/>
    </source>
</evidence>
<dbReference type="AlphaFoldDB" id="A0A1J7CD22"/>
<evidence type="ECO:0000313" key="5">
    <source>
        <dbReference type="EMBL" id="OIV39464.1"/>
    </source>
</evidence>
<reference evidence="5 6" key="1">
    <citation type="submission" date="2016-10" db="EMBL/GenBank/DDBJ databases">
        <title>Genome sequence of Streptomyces gilvigriseus MUSC 26.</title>
        <authorList>
            <person name="Lee L.-H."/>
            <person name="Ser H.-L."/>
        </authorList>
    </citation>
    <scope>NUCLEOTIDE SEQUENCE [LARGE SCALE GENOMIC DNA]</scope>
    <source>
        <strain evidence="5 6">MUSC 26</strain>
    </source>
</reference>
<dbReference type="InterPro" id="IPR018060">
    <property type="entry name" value="HTH_AraC"/>
</dbReference>
<keyword evidence="3" id="KW-0804">Transcription</keyword>
<sequence length="328" mass="34898">MPPPEHWTAFSTCDPDAAAHFLQTAYATGHRLSLPSPPAPGGGPVVAPAQHRAGPLQVAEALVDPQVVSVIDPSDTITVNVIRAGVLETRIADATSRHGAGDVLIGVGPRLARRHLSQHLAVHTLSLPAALIAAAAGRPAEDTERPWDFTSTTPLNAHASMLWRTTSAYIATMLRMPPQALGPLLIGNLARLAASTLLTAFPTTLGGEARAAPYDRTDATPPVLRRAIAFIDANPHRDIALADIAAAAHASPRALQYAFRRHLDTTPTAYLRRVRLEAAHRDLHAGTPATTTVTEIALRWGFASPSRLAAEHRAAYRTLPSQVLRDGH</sequence>
<dbReference type="Gene3D" id="1.10.10.60">
    <property type="entry name" value="Homeodomain-like"/>
    <property type="match status" value="1"/>
</dbReference>
<dbReference type="InterPro" id="IPR009057">
    <property type="entry name" value="Homeodomain-like_sf"/>
</dbReference>
<dbReference type="Pfam" id="PF12833">
    <property type="entry name" value="HTH_18"/>
    <property type="match status" value="1"/>
</dbReference>
<dbReference type="PANTHER" id="PTHR46796">
    <property type="entry name" value="HTH-TYPE TRANSCRIPTIONAL ACTIVATOR RHAS-RELATED"/>
    <property type="match status" value="1"/>
</dbReference>
<dbReference type="STRING" id="1428644.BIV57_01115"/>
<dbReference type="SMART" id="SM00342">
    <property type="entry name" value="HTH_ARAC"/>
    <property type="match status" value="1"/>
</dbReference>
<feature type="domain" description="HTH araC/xylS-type" evidence="4">
    <location>
        <begin position="225"/>
        <end position="326"/>
    </location>
</feature>
<dbReference type="GO" id="GO:0003700">
    <property type="term" value="F:DNA-binding transcription factor activity"/>
    <property type="evidence" value="ECO:0007669"/>
    <property type="project" value="InterPro"/>
</dbReference>
<dbReference type="GO" id="GO:0043565">
    <property type="term" value="F:sequence-specific DNA binding"/>
    <property type="evidence" value="ECO:0007669"/>
    <property type="project" value="InterPro"/>
</dbReference>
<dbReference type="Proteomes" id="UP000243342">
    <property type="component" value="Unassembled WGS sequence"/>
</dbReference>
<keyword evidence="6" id="KW-1185">Reference proteome</keyword>
<dbReference type="InterPro" id="IPR050204">
    <property type="entry name" value="AraC_XylS_family_regulators"/>
</dbReference>